<gene>
    <name evidence="1" type="ORF">RZS28_09890</name>
</gene>
<protein>
    <submittedName>
        <fullName evidence="1">Uncharacterized protein</fullName>
    </submittedName>
</protein>
<proteinExistence type="predicted"/>
<accession>A0ABZ0HMJ4</accession>
<dbReference type="RefSeq" id="WP_407337605.1">
    <property type="nucleotide sequence ID" value="NZ_CP136862.1"/>
</dbReference>
<reference evidence="1 2" key="1">
    <citation type="submission" date="2023-10" db="EMBL/GenBank/DDBJ databases">
        <title>Novel methanotroph of the genus Methylocapsa from a subarctic wetland.</title>
        <authorList>
            <person name="Belova S.E."/>
            <person name="Oshkin I.Y."/>
            <person name="Miroshnikov K."/>
            <person name="Dedysh S.N."/>
        </authorList>
    </citation>
    <scope>NUCLEOTIDE SEQUENCE [LARGE SCALE GENOMIC DNA]</scope>
    <source>
        <strain evidence="1 2">RX1</strain>
    </source>
</reference>
<dbReference type="EMBL" id="CP136862">
    <property type="protein sequence ID" value="WOJ88165.1"/>
    <property type="molecule type" value="Genomic_DNA"/>
</dbReference>
<organism evidence="1 2">
    <name type="scientific">Methylocapsa polymorpha</name>
    <dbReference type="NCBI Taxonomy" id="3080828"/>
    <lineage>
        <taxon>Bacteria</taxon>
        <taxon>Pseudomonadati</taxon>
        <taxon>Pseudomonadota</taxon>
        <taxon>Alphaproteobacteria</taxon>
        <taxon>Hyphomicrobiales</taxon>
        <taxon>Beijerinckiaceae</taxon>
        <taxon>Methylocapsa</taxon>
    </lineage>
</organism>
<keyword evidence="2" id="KW-1185">Reference proteome</keyword>
<dbReference type="Proteomes" id="UP001626536">
    <property type="component" value="Chromosome"/>
</dbReference>
<evidence type="ECO:0000313" key="1">
    <source>
        <dbReference type="EMBL" id="WOJ88165.1"/>
    </source>
</evidence>
<name>A0ABZ0HMJ4_9HYPH</name>
<dbReference type="InterPro" id="IPR015943">
    <property type="entry name" value="WD40/YVTN_repeat-like_dom_sf"/>
</dbReference>
<sequence>MSSDPSPFSRQKSASVGAQGVAAPYVARLFNQHGPVNRRKILQAASGGIVGAFFGGSSVRAEGFFSRLFGSSDSNPAAPPAAAQRDNASPFNELGDYLWLTPTKLGGGVQLQDLASGKTMAWIEYWNYGDSCPIAHHLAAFPSPEPRKGFEFVNSTQGGQNALIYGIPSQLREHGMLDPIWGQGNQIYRVGFDGQQMNLLENIAETTGIGLGVHTVIFPDASGFSVSDGQKDIVAFFSRATGNQKTKVLSAFRFDWAGNEPNGALEDNWFKGGTVRITQLVMAPETGLYDYRGVKGNKLDWEMVPMGEYLAYTGQLPGDAVKTLTGSDNCVHHPIHPLSLVTLRMFAVGVVIDRSSMEPVACISSPEGTSKENIAVKKIADGIWEIKLDTVVTSGHECGFGPNGKWFTMTNNTRQNSMGVFNCLDRDPRKWTRILNFKDSHWVGSTPSPFHITYSMDGSKMFVSELHQKPAKSAIVVVDTNTWSTIKRFENVGVDCQTMHVTYDGKYVLQIFSGFQRLEGGTFVFTQDTLEPVGYMPNFGGHHDCVIVPRNNQELIHSRCTTV</sequence>
<dbReference type="Gene3D" id="2.130.10.10">
    <property type="entry name" value="YVTN repeat-like/Quinoprotein amine dehydrogenase"/>
    <property type="match status" value="1"/>
</dbReference>
<dbReference type="InterPro" id="IPR011044">
    <property type="entry name" value="Quino_amine_DH_bsu"/>
</dbReference>
<dbReference type="SUPFAM" id="SSF50969">
    <property type="entry name" value="YVTN repeat-like/Quinoprotein amine dehydrogenase"/>
    <property type="match status" value="1"/>
</dbReference>
<evidence type="ECO:0000313" key="2">
    <source>
        <dbReference type="Proteomes" id="UP001626536"/>
    </source>
</evidence>